<dbReference type="GO" id="GO:0003676">
    <property type="term" value="F:nucleic acid binding"/>
    <property type="evidence" value="ECO:0007669"/>
    <property type="project" value="InterPro"/>
</dbReference>
<feature type="compositionally biased region" description="Polar residues" evidence="2">
    <location>
        <begin position="80"/>
        <end position="89"/>
    </location>
</feature>
<dbReference type="PROSITE" id="PS50158">
    <property type="entry name" value="ZF_CCHC"/>
    <property type="match status" value="1"/>
</dbReference>
<proteinExistence type="predicted"/>
<keyword evidence="1" id="KW-0862">Zinc</keyword>
<dbReference type="AlphaFoldDB" id="A0A9P6FIX5"/>
<dbReference type="OrthoDB" id="2443012at2759"/>
<feature type="compositionally biased region" description="Basic and acidic residues" evidence="2">
    <location>
        <begin position="307"/>
        <end position="329"/>
    </location>
</feature>
<dbReference type="SMART" id="SM00343">
    <property type="entry name" value="ZnF_C2HC"/>
    <property type="match status" value="1"/>
</dbReference>
<evidence type="ECO:0000256" key="2">
    <source>
        <dbReference type="SAM" id="MobiDB-lite"/>
    </source>
</evidence>
<keyword evidence="5" id="KW-1185">Reference proteome</keyword>
<dbReference type="SUPFAM" id="SSF57756">
    <property type="entry name" value="Retrovirus zinc finger-like domains"/>
    <property type="match status" value="1"/>
</dbReference>
<reference evidence="4" key="1">
    <citation type="journal article" date="2020" name="Fungal Divers.">
        <title>Resolving the Mortierellaceae phylogeny through synthesis of multi-gene phylogenetics and phylogenomics.</title>
        <authorList>
            <person name="Vandepol N."/>
            <person name="Liber J."/>
            <person name="Desiro A."/>
            <person name="Na H."/>
            <person name="Kennedy M."/>
            <person name="Barry K."/>
            <person name="Grigoriev I.V."/>
            <person name="Miller A.N."/>
            <person name="O'Donnell K."/>
            <person name="Stajich J.E."/>
            <person name="Bonito G."/>
        </authorList>
    </citation>
    <scope>NUCLEOTIDE SEQUENCE</scope>
    <source>
        <strain evidence="4">KOD1015</strain>
    </source>
</reference>
<sequence>MKTIDTAISEARRAAQAESHWACLRNDNNDDRKTKERTIGSAEKNSNVGSKLEPSAKTDTTSTELDSLTKAVQELRIMVSRQQPPNNTPRAPGVPRPRQRRPLSEIECFNCRQKGHYSNDCPEPSTKKTMLAQVEYHNQLDSLEAETFIGSVLLTEEDFHEFAPPDQYFSFATMKPNAGRIQKRLEGPSSKKRLMPMLPTPLRSGQMSRLTKAAVRDPRQSPNVASGPATGFVPPVPQADLSEPMIRPTEMSPKALEELIERSYGNGDIEMKSADEEEEDRRKPKNKIVSVEIPKTQSTTQRRSPRLTRDEKENPRQRKRSEKVDKIKK</sequence>
<feature type="non-terminal residue" evidence="4">
    <location>
        <position position="329"/>
    </location>
</feature>
<organism evidence="4 5">
    <name type="scientific">Lunasporangiospora selenospora</name>
    <dbReference type="NCBI Taxonomy" id="979761"/>
    <lineage>
        <taxon>Eukaryota</taxon>
        <taxon>Fungi</taxon>
        <taxon>Fungi incertae sedis</taxon>
        <taxon>Mucoromycota</taxon>
        <taxon>Mortierellomycotina</taxon>
        <taxon>Mortierellomycetes</taxon>
        <taxon>Mortierellales</taxon>
        <taxon>Mortierellaceae</taxon>
        <taxon>Lunasporangiospora</taxon>
    </lineage>
</organism>
<evidence type="ECO:0000313" key="4">
    <source>
        <dbReference type="EMBL" id="KAF9560540.1"/>
    </source>
</evidence>
<dbReference type="Proteomes" id="UP000780801">
    <property type="component" value="Unassembled WGS sequence"/>
</dbReference>
<dbReference type="Pfam" id="PF00098">
    <property type="entry name" value="zf-CCHC"/>
    <property type="match status" value="1"/>
</dbReference>
<evidence type="ECO:0000259" key="3">
    <source>
        <dbReference type="PROSITE" id="PS50158"/>
    </source>
</evidence>
<name>A0A9P6FIX5_9FUNG</name>
<comment type="caution">
    <text evidence="4">The sequence shown here is derived from an EMBL/GenBank/DDBJ whole genome shotgun (WGS) entry which is preliminary data.</text>
</comment>
<dbReference type="GO" id="GO:0008270">
    <property type="term" value="F:zinc ion binding"/>
    <property type="evidence" value="ECO:0007669"/>
    <property type="project" value="UniProtKB-KW"/>
</dbReference>
<protein>
    <recommendedName>
        <fullName evidence="3">CCHC-type domain-containing protein</fullName>
    </recommendedName>
</protein>
<dbReference type="EMBL" id="JAABOA010006474">
    <property type="protein sequence ID" value="KAF9560540.1"/>
    <property type="molecule type" value="Genomic_DNA"/>
</dbReference>
<feature type="region of interest" description="Disordered" evidence="2">
    <location>
        <begin position="214"/>
        <end position="329"/>
    </location>
</feature>
<accession>A0A9P6FIX5</accession>
<dbReference type="InterPro" id="IPR036875">
    <property type="entry name" value="Znf_CCHC_sf"/>
</dbReference>
<feature type="region of interest" description="Disordered" evidence="2">
    <location>
        <begin position="79"/>
        <end position="99"/>
    </location>
</feature>
<evidence type="ECO:0000313" key="5">
    <source>
        <dbReference type="Proteomes" id="UP000780801"/>
    </source>
</evidence>
<feature type="region of interest" description="Disordered" evidence="2">
    <location>
        <begin position="1"/>
        <end position="65"/>
    </location>
</feature>
<evidence type="ECO:0000256" key="1">
    <source>
        <dbReference type="PROSITE-ProRule" id="PRU00047"/>
    </source>
</evidence>
<keyword evidence="1" id="KW-0479">Metal-binding</keyword>
<gene>
    <name evidence="4" type="ORF">BGW38_009043</name>
</gene>
<dbReference type="InterPro" id="IPR001878">
    <property type="entry name" value="Znf_CCHC"/>
</dbReference>
<dbReference type="Gene3D" id="4.10.60.10">
    <property type="entry name" value="Zinc finger, CCHC-type"/>
    <property type="match status" value="1"/>
</dbReference>
<feature type="domain" description="CCHC-type" evidence="3">
    <location>
        <begin position="108"/>
        <end position="123"/>
    </location>
</feature>
<keyword evidence="1" id="KW-0863">Zinc-finger</keyword>
<feature type="compositionally biased region" description="Basic and acidic residues" evidence="2">
    <location>
        <begin position="27"/>
        <end position="38"/>
    </location>
</feature>